<gene>
    <name evidence="5" type="ORF">A2936_04035</name>
</gene>
<feature type="domain" description="PEP-utilising enzyme mobile" evidence="4">
    <location>
        <begin position="295"/>
        <end position="365"/>
    </location>
</feature>
<evidence type="ECO:0000256" key="3">
    <source>
        <dbReference type="ARBA" id="ARBA00022840"/>
    </source>
</evidence>
<name>A0A1F7UYA1_9BACT</name>
<dbReference type="PANTHER" id="PTHR43030">
    <property type="entry name" value="PHOSPHOENOLPYRUVATE SYNTHASE"/>
    <property type="match status" value="1"/>
</dbReference>
<evidence type="ECO:0000313" key="6">
    <source>
        <dbReference type="Proteomes" id="UP000176846"/>
    </source>
</evidence>
<dbReference type="EMBL" id="MGEK01000011">
    <property type="protein sequence ID" value="OGL82728.1"/>
    <property type="molecule type" value="Genomic_DNA"/>
</dbReference>
<evidence type="ECO:0000259" key="4">
    <source>
        <dbReference type="Pfam" id="PF00391"/>
    </source>
</evidence>
<dbReference type="InterPro" id="IPR008279">
    <property type="entry name" value="PEP-util_enz_mobile_dom"/>
</dbReference>
<dbReference type="GO" id="GO:0005524">
    <property type="term" value="F:ATP binding"/>
    <property type="evidence" value="ECO:0007669"/>
    <property type="project" value="UniProtKB-KW"/>
</dbReference>
<evidence type="ECO:0000256" key="1">
    <source>
        <dbReference type="ARBA" id="ARBA00007837"/>
    </source>
</evidence>
<dbReference type="Proteomes" id="UP000176846">
    <property type="component" value="Unassembled WGS sequence"/>
</dbReference>
<dbReference type="InterPro" id="IPR006319">
    <property type="entry name" value="PEP_synth"/>
</dbReference>
<protein>
    <recommendedName>
        <fullName evidence="4">PEP-utilising enzyme mobile domain-containing protein</fullName>
    </recommendedName>
</protein>
<proteinExistence type="inferred from homology"/>
<dbReference type="InterPro" id="IPR036637">
    <property type="entry name" value="Phosphohistidine_dom_sf"/>
</dbReference>
<comment type="caution">
    <text evidence="5">The sequence shown here is derived from an EMBL/GenBank/DDBJ whole genome shotgun (WGS) entry which is preliminary data.</text>
</comment>
<dbReference type="PANTHER" id="PTHR43030:SF1">
    <property type="entry name" value="PHOSPHOENOLPYRUVATE SYNTHASE"/>
    <property type="match status" value="1"/>
</dbReference>
<evidence type="ECO:0000256" key="2">
    <source>
        <dbReference type="ARBA" id="ARBA00022741"/>
    </source>
</evidence>
<dbReference type="Gene3D" id="3.50.30.10">
    <property type="entry name" value="Phosphohistidine domain"/>
    <property type="match status" value="1"/>
</dbReference>
<organism evidence="5 6">
    <name type="scientific">Candidatus Uhrbacteria bacterium RIFCSPLOWO2_01_FULL_47_25</name>
    <dbReference type="NCBI Taxonomy" id="1802402"/>
    <lineage>
        <taxon>Bacteria</taxon>
        <taxon>Candidatus Uhriibacteriota</taxon>
    </lineage>
</organism>
<keyword evidence="3" id="KW-0067">ATP-binding</keyword>
<dbReference type="Pfam" id="PF00391">
    <property type="entry name" value="PEP-utilizers"/>
    <property type="match status" value="1"/>
</dbReference>
<dbReference type="AlphaFoldDB" id="A0A1F7UYA1"/>
<keyword evidence="2" id="KW-0547">Nucleotide-binding</keyword>
<dbReference type="PROSITE" id="PS00370">
    <property type="entry name" value="PEP_ENZYMES_PHOS_SITE"/>
    <property type="match status" value="1"/>
</dbReference>
<accession>A0A1F7UYA1</accession>
<dbReference type="InterPro" id="IPR018274">
    <property type="entry name" value="PEP_util_AS"/>
</dbReference>
<dbReference type="GO" id="GO:0008986">
    <property type="term" value="F:pyruvate, water dikinase activity"/>
    <property type="evidence" value="ECO:0007669"/>
    <property type="project" value="InterPro"/>
</dbReference>
<sequence length="371" mass="42520">MSDQQFPQLVATFNKIYLDWWGFTQVAEPAAAGLELLLKRKVKLTQEELSVLTAPTKKSYTLEVEEEIFRLALLYKKNKSIPKSQLVKLVHRYFWLNNGYAHTYVLDGKYFRKQIIEVASKMSVKQIIEGLKANVLRLESAQNNVYRLSKQLSLSKEEFKIVKRIAWFADFQDKRKAISLEANYYIDLFIKELARRTGISYNLVRYAIPLEYSNLLHGKFSITHLRARQYYFAMIIDENGIRLFEGNAARRMEKKLLGEISDEVVREIEGMRAMGGRIIGNARVILKTKDVYLMKRGEILVTTMTSPDFISAMKKAKALVTDEGGLTCHAAIISRELNIPCVVGTKIATRTLKTGDKIEVDANHGLVRIIK</sequence>
<reference evidence="5 6" key="1">
    <citation type="journal article" date="2016" name="Nat. Commun.">
        <title>Thousands of microbial genomes shed light on interconnected biogeochemical processes in an aquifer system.</title>
        <authorList>
            <person name="Anantharaman K."/>
            <person name="Brown C.T."/>
            <person name="Hug L.A."/>
            <person name="Sharon I."/>
            <person name="Castelle C.J."/>
            <person name="Probst A.J."/>
            <person name="Thomas B.C."/>
            <person name="Singh A."/>
            <person name="Wilkins M.J."/>
            <person name="Karaoz U."/>
            <person name="Brodie E.L."/>
            <person name="Williams K.H."/>
            <person name="Hubbard S.S."/>
            <person name="Banfield J.F."/>
        </authorList>
    </citation>
    <scope>NUCLEOTIDE SEQUENCE [LARGE SCALE GENOMIC DNA]</scope>
</reference>
<evidence type="ECO:0000313" key="5">
    <source>
        <dbReference type="EMBL" id="OGL82728.1"/>
    </source>
</evidence>
<comment type="similarity">
    <text evidence="1">Belongs to the PEP-utilizing enzyme family.</text>
</comment>
<dbReference type="SUPFAM" id="SSF52009">
    <property type="entry name" value="Phosphohistidine domain"/>
    <property type="match status" value="1"/>
</dbReference>